<dbReference type="InterPro" id="IPR029055">
    <property type="entry name" value="Ntn_hydrolases_N"/>
</dbReference>
<evidence type="ECO:0000256" key="2">
    <source>
        <dbReference type="ARBA" id="ARBA00022990"/>
    </source>
</evidence>
<keyword evidence="8" id="KW-1185">Reference proteome</keyword>
<comment type="subcellular location">
    <subcellularLocation>
        <location evidence="5">Cytoplasm</location>
    </subcellularLocation>
    <subcellularLocation>
        <location evidence="5">Nucleus</location>
    </subcellularLocation>
</comment>
<dbReference type="Pfam" id="PF00227">
    <property type="entry name" value="Proteasome"/>
    <property type="match status" value="2"/>
</dbReference>
<proteinExistence type="inferred from homology"/>
<dbReference type="SMART" id="SM00948">
    <property type="entry name" value="Proteasome_A_N"/>
    <property type="match status" value="1"/>
</dbReference>
<dbReference type="SUPFAM" id="SSF56235">
    <property type="entry name" value="N-terminal nucleophile aminohydrolases (Ntn hydrolases)"/>
    <property type="match status" value="1"/>
</dbReference>
<comment type="subunit">
    <text evidence="5">The 26S proteasome consists of a 20S proteasome core and two 19S regulatory subunits.</text>
</comment>
<evidence type="ECO:0000313" key="7">
    <source>
        <dbReference type="EMBL" id="OWK03214.1"/>
    </source>
</evidence>
<name>A0A212CBJ4_CEREH</name>
<dbReference type="OrthoDB" id="3145928at2759"/>
<protein>
    <recommendedName>
        <fullName evidence="5">Proteasome subunit alpha type</fullName>
    </recommendedName>
</protein>
<dbReference type="CDD" id="cd03755">
    <property type="entry name" value="proteasome_alpha_type_7"/>
    <property type="match status" value="1"/>
</dbReference>
<dbReference type="InterPro" id="IPR050115">
    <property type="entry name" value="Proteasome_alpha"/>
</dbReference>
<evidence type="ECO:0000256" key="3">
    <source>
        <dbReference type="ARBA" id="ARBA00023242"/>
    </source>
</evidence>
<dbReference type="Proteomes" id="UP000242450">
    <property type="component" value="Chromosome 23"/>
</dbReference>
<dbReference type="PANTHER" id="PTHR11599">
    <property type="entry name" value="PROTEASOME SUBUNIT ALPHA/BETA"/>
    <property type="match status" value="1"/>
</dbReference>
<dbReference type="Gene3D" id="3.60.20.10">
    <property type="entry name" value="Glutamine Phosphoribosylpyrophosphate, subunit 1, domain 1"/>
    <property type="match status" value="1"/>
</dbReference>
<keyword evidence="2" id="KW-0007">Acetylation</keyword>
<sequence>MSYDRAITVFSPDGHLFQVEYAQEAVKKGSTAVGVRGKDIVVLGVEKKSVAKLQDERTVRKICALDDNVCMAFAVARMRHGLGGIVFVILAGLTADARIVINRARVECQSHRLTVEDPVTVEYITRYIASLKQRYTQSNGRRPFGISALIVGFDFDGTPRLYQTDPSGTYHAWKANAIGRGAKSVREFLEKNYTDEAIETDDLTIKLVIKALLEVVQSGGKNIELAVMRRDQPLKILNPEEIEKYVAEIEKEKEENEKKKQKKAS</sequence>
<reference evidence="7 8" key="1">
    <citation type="journal article" date="2018" name="Mol. Genet. Genomics">
        <title>The red deer Cervus elaphus genome CerEla1.0: sequencing, annotating, genes, and chromosomes.</title>
        <authorList>
            <person name="Bana N.A."/>
            <person name="Nyiri A."/>
            <person name="Nagy J."/>
            <person name="Frank K."/>
            <person name="Nagy T."/>
            <person name="Steger V."/>
            <person name="Schiller M."/>
            <person name="Lakatos P."/>
            <person name="Sugar L."/>
            <person name="Horn P."/>
            <person name="Barta E."/>
            <person name="Orosz L."/>
        </authorList>
    </citation>
    <scope>NUCLEOTIDE SEQUENCE [LARGE SCALE GENOMIC DNA]</scope>
    <source>
        <strain evidence="7">Hungarian</strain>
    </source>
</reference>
<evidence type="ECO:0000256" key="1">
    <source>
        <dbReference type="ARBA" id="ARBA00022942"/>
    </source>
</evidence>
<evidence type="ECO:0000256" key="5">
    <source>
        <dbReference type="RuleBase" id="RU000551"/>
    </source>
</evidence>
<dbReference type="InterPro" id="IPR023332">
    <property type="entry name" value="Proteasome_alpha-type"/>
</dbReference>
<feature type="domain" description="Proteasome alpha-type subunits" evidence="6">
    <location>
        <begin position="3"/>
        <end position="25"/>
    </location>
</feature>
<dbReference type="InterPro" id="IPR001353">
    <property type="entry name" value="Proteasome_sua/b"/>
</dbReference>
<accession>A0A212CBJ4</accession>
<dbReference type="InterPro" id="IPR000426">
    <property type="entry name" value="Proteasome_asu_N"/>
</dbReference>
<comment type="similarity">
    <text evidence="4 5">Belongs to the peptidase T1A family.</text>
</comment>
<gene>
    <name evidence="7" type="ORF">Celaphus_00007771</name>
</gene>
<dbReference type="GO" id="GO:0019773">
    <property type="term" value="C:proteasome core complex, alpha-subunit complex"/>
    <property type="evidence" value="ECO:0007669"/>
    <property type="project" value="UniProtKB-UniRule"/>
</dbReference>
<dbReference type="AlphaFoldDB" id="A0A212CBJ4"/>
<evidence type="ECO:0000256" key="4">
    <source>
        <dbReference type="PROSITE-ProRule" id="PRU00808"/>
    </source>
</evidence>
<dbReference type="EMBL" id="MKHE01000023">
    <property type="protein sequence ID" value="OWK03214.1"/>
    <property type="molecule type" value="Genomic_DNA"/>
</dbReference>
<dbReference type="PROSITE" id="PS00388">
    <property type="entry name" value="PROTEASOME_ALPHA_1"/>
    <property type="match status" value="1"/>
</dbReference>
<comment type="caution">
    <text evidence="7">The sequence shown here is derived from an EMBL/GenBank/DDBJ whole genome shotgun (WGS) entry which is preliminary data.</text>
</comment>
<dbReference type="GO" id="GO:0006511">
    <property type="term" value="P:ubiquitin-dependent protein catabolic process"/>
    <property type="evidence" value="ECO:0007669"/>
    <property type="project" value="InterPro"/>
</dbReference>
<dbReference type="PROSITE" id="PS51475">
    <property type="entry name" value="PROTEASOME_ALPHA_2"/>
    <property type="match status" value="1"/>
</dbReference>
<keyword evidence="3 5" id="KW-0539">Nucleus</keyword>
<keyword evidence="1 4" id="KW-0647">Proteasome</keyword>
<evidence type="ECO:0000313" key="8">
    <source>
        <dbReference type="Proteomes" id="UP000242450"/>
    </source>
</evidence>
<dbReference type="GO" id="GO:0005634">
    <property type="term" value="C:nucleus"/>
    <property type="evidence" value="ECO:0007669"/>
    <property type="project" value="UniProtKB-SubCell"/>
</dbReference>
<organism evidence="7 8">
    <name type="scientific">Cervus elaphus hippelaphus</name>
    <name type="common">European red deer</name>
    <dbReference type="NCBI Taxonomy" id="46360"/>
    <lineage>
        <taxon>Eukaryota</taxon>
        <taxon>Metazoa</taxon>
        <taxon>Chordata</taxon>
        <taxon>Craniata</taxon>
        <taxon>Vertebrata</taxon>
        <taxon>Euteleostomi</taxon>
        <taxon>Mammalia</taxon>
        <taxon>Eutheria</taxon>
        <taxon>Laurasiatheria</taxon>
        <taxon>Artiodactyla</taxon>
        <taxon>Ruminantia</taxon>
        <taxon>Pecora</taxon>
        <taxon>Cervidae</taxon>
        <taxon>Cervinae</taxon>
        <taxon>Cervus</taxon>
    </lineage>
</organism>
<keyword evidence="5" id="KW-0963">Cytoplasm</keyword>
<dbReference type="FunFam" id="3.60.20.10:FF:000018">
    <property type="entry name" value="Proteasome subunit alpha type"/>
    <property type="match status" value="1"/>
</dbReference>
<evidence type="ECO:0000259" key="6">
    <source>
        <dbReference type="PROSITE" id="PS00388"/>
    </source>
</evidence>
<dbReference type="GO" id="GO:0005829">
    <property type="term" value="C:cytosol"/>
    <property type="evidence" value="ECO:0007669"/>
    <property type="project" value="UniProtKB-ARBA"/>
</dbReference>
<dbReference type="Pfam" id="PF10584">
    <property type="entry name" value="Proteasome_A_N"/>
    <property type="match status" value="1"/>
</dbReference>